<dbReference type="GO" id="GO:0005829">
    <property type="term" value="C:cytosol"/>
    <property type="evidence" value="ECO:0007669"/>
    <property type="project" value="TreeGrafter"/>
</dbReference>
<keyword evidence="7" id="KW-0521">NADP</keyword>
<dbReference type="NCBIfam" id="TIGR01931">
    <property type="entry name" value="cysJ"/>
    <property type="match status" value="1"/>
</dbReference>
<dbReference type="EMBL" id="JAHSPG010000016">
    <property type="protein sequence ID" value="MBV4359953.1"/>
    <property type="molecule type" value="Genomic_DNA"/>
</dbReference>
<evidence type="ECO:0000256" key="7">
    <source>
        <dbReference type="ARBA" id="ARBA00022857"/>
    </source>
</evidence>
<evidence type="ECO:0000256" key="2">
    <source>
        <dbReference type="ARBA" id="ARBA00001974"/>
    </source>
</evidence>
<comment type="cofactor">
    <cofactor evidence="2">
        <name>FAD</name>
        <dbReference type="ChEBI" id="CHEBI:57692"/>
    </cofactor>
</comment>
<evidence type="ECO:0000256" key="5">
    <source>
        <dbReference type="ARBA" id="ARBA00022643"/>
    </source>
</evidence>
<dbReference type="PIRSF" id="PIRSF000207">
    <property type="entry name" value="SiR-FP_CysJ"/>
    <property type="match status" value="1"/>
</dbReference>
<comment type="catalytic activity">
    <reaction evidence="10">
        <text>hydrogen sulfide + 3 NADP(+) + 3 H2O = sulfite + 3 NADPH + 4 H(+)</text>
        <dbReference type="Rhea" id="RHEA:13801"/>
        <dbReference type="ChEBI" id="CHEBI:15377"/>
        <dbReference type="ChEBI" id="CHEBI:15378"/>
        <dbReference type="ChEBI" id="CHEBI:17359"/>
        <dbReference type="ChEBI" id="CHEBI:29919"/>
        <dbReference type="ChEBI" id="CHEBI:57783"/>
        <dbReference type="ChEBI" id="CHEBI:58349"/>
        <dbReference type="EC" id="1.8.1.2"/>
    </reaction>
</comment>
<dbReference type="Proteomes" id="UP000812270">
    <property type="component" value="Unassembled WGS sequence"/>
</dbReference>
<keyword evidence="8 13" id="KW-0560">Oxidoreductase</keyword>
<comment type="caution">
    <text evidence="13">The sequence shown here is derived from an EMBL/GenBank/DDBJ whole genome shotgun (WGS) entry which is preliminary data.</text>
</comment>
<evidence type="ECO:0000256" key="8">
    <source>
        <dbReference type="ARBA" id="ARBA00023002"/>
    </source>
</evidence>
<dbReference type="GO" id="GO:0050660">
    <property type="term" value="F:flavin adenine dinucleotide binding"/>
    <property type="evidence" value="ECO:0007669"/>
    <property type="project" value="InterPro"/>
</dbReference>
<keyword evidence="4" id="KW-0285">Flavoprotein</keyword>
<evidence type="ECO:0000256" key="6">
    <source>
        <dbReference type="ARBA" id="ARBA00022827"/>
    </source>
</evidence>
<feature type="domain" description="Flavodoxin-like" evidence="11">
    <location>
        <begin position="77"/>
        <end position="215"/>
    </location>
</feature>
<keyword evidence="14" id="KW-1185">Reference proteome</keyword>
<reference evidence="13" key="1">
    <citation type="submission" date="2021-06" db="EMBL/GenBank/DDBJ databases">
        <authorList>
            <person name="Huq M.A."/>
        </authorList>
    </citation>
    <scope>NUCLEOTIDE SEQUENCE</scope>
    <source>
        <strain evidence="13">MAH-26</strain>
    </source>
</reference>
<dbReference type="Pfam" id="PF00258">
    <property type="entry name" value="Flavodoxin_1"/>
    <property type="match status" value="1"/>
</dbReference>
<dbReference type="InterPro" id="IPR001433">
    <property type="entry name" value="OxRdtase_FAD/NAD-bd"/>
</dbReference>
<dbReference type="GO" id="GO:0019344">
    <property type="term" value="P:cysteine biosynthetic process"/>
    <property type="evidence" value="ECO:0007669"/>
    <property type="project" value="UniProtKB-KW"/>
</dbReference>
<dbReference type="InterPro" id="IPR003097">
    <property type="entry name" value="CysJ-like_FAD-binding"/>
</dbReference>
<protein>
    <recommendedName>
        <fullName evidence="3">assimilatory sulfite reductase (NADPH)</fullName>
        <ecNumber evidence="3">1.8.1.2</ecNumber>
    </recommendedName>
</protein>
<dbReference type="Pfam" id="PF00667">
    <property type="entry name" value="FAD_binding_1"/>
    <property type="match status" value="1"/>
</dbReference>
<dbReference type="CDD" id="cd06199">
    <property type="entry name" value="SiR"/>
    <property type="match status" value="1"/>
</dbReference>
<proteinExistence type="predicted"/>
<evidence type="ECO:0000256" key="9">
    <source>
        <dbReference type="ARBA" id="ARBA00023192"/>
    </source>
</evidence>
<dbReference type="InterPro" id="IPR017927">
    <property type="entry name" value="FAD-bd_FR_type"/>
</dbReference>
<feature type="domain" description="FAD-binding FR-type" evidence="12">
    <location>
        <begin position="252"/>
        <end position="473"/>
    </location>
</feature>
<name>A0A9E2SEJ5_9BACT</name>
<organism evidence="13 14">
    <name type="scientific">Pinibacter aurantiacus</name>
    <dbReference type="NCBI Taxonomy" id="2851599"/>
    <lineage>
        <taxon>Bacteria</taxon>
        <taxon>Pseudomonadati</taxon>
        <taxon>Bacteroidota</taxon>
        <taxon>Chitinophagia</taxon>
        <taxon>Chitinophagales</taxon>
        <taxon>Chitinophagaceae</taxon>
        <taxon>Pinibacter</taxon>
    </lineage>
</organism>
<evidence type="ECO:0000256" key="10">
    <source>
        <dbReference type="ARBA" id="ARBA00052219"/>
    </source>
</evidence>
<accession>A0A9E2SEJ5</accession>
<dbReference type="GO" id="GO:0004783">
    <property type="term" value="F:sulfite reductase (NADPH) activity"/>
    <property type="evidence" value="ECO:0007669"/>
    <property type="project" value="UniProtKB-EC"/>
</dbReference>
<dbReference type="FunFam" id="3.40.50.80:FF:000001">
    <property type="entry name" value="NADPH--cytochrome P450 reductase 1"/>
    <property type="match status" value="1"/>
</dbReference>
<comment type="cofactor">
    <cofactor evidence="1">
        <name>FMN</name>
        <dbReference type="ChEBI" id="CHEBI:58210"/>
    </cofactor>
</comment>
<evidence type="ECO:0000256" key="3">
    <source>
        <dbReference type="ARBA" id="ARBA00012604"/>
    </source>
</evidence>
<keyword evidence="6" id="KW-0274">FAD</keyword>
<evidence type="ECO:0000313" key="14">
    <source>
        <dbReference type="Proteomes" id="UP000812270"/>
    </source>
</evidence>
<dbReference type="InterPro" id="IPR010199">
    <property type="entry name" value="CysJ"/>
</dbReference>
<evidence type="ECO:0000259" key="12">
    <source>
        <dbReference type="PROSITE" id="PS51384"/>
    </source>
</evidence>
<gene>
    <name evidence="13" type="ORF">KTO63_22500</name>
</gene>
<evidence type="ECO:0000256" key="4">
    <source>
        <dbReference type="ARBA" id="ARBA00022630"/>
    </source>
</evidence>
<evidence type="ECO:0000256" key="1">
    <source>
        <dbReference type="ARBA" id="ARBA00001917"/>
    </source>
</evidence>
<sequence length="624" mass="69053">MSNEQFTITSPLFTANEKQQVQQLLQSFEPQQLQWLAGYLTGLNQANKQLLDLLNQFPNVQETIAPAEVANVSATPVTVLFGSKSGNSKSVAKSLHEKLVARGLSVSLQDMNQYNATKLKDEKYLLVIVSTHGEGDPPPAAEDLHAFIHNRKAPKLGGAKYAVLSLGDQSYVNFCQTGKDFDKRLAELGGDRIADRVDADVDFEEAAEQWIENVTTKLLAQLNHTNGTSVVAKSTVATAVAPAVKKVVYNRKNPFAATVLEKVQLNGRGSQKKTYHLELSLEGSGLTYLPGDTVGIFAKNNSALVSEVLAQTKWDGASTLVYKDHLLPLEEILASHIELTTVSGVLLEKLLHYAEQKKNEKDAAALKAILDNKKELVAFLYGKDVLDILLAYAHGITAEEFINLALPLQARLYSIASSIKEHEDEVHLTIGQVLFETGSRARKGVCSNHVAELLNVGDSVDVFIEKNESFRLPENENTPVIMVGPGTGIAPFRAFVEERAATGAKGKNWLFFGDRNFTTDFLYQLEWQRHLKSGALAHMNTAFSRDTDKKVYVQHRLQQNAAEIYKWLKEGAHFYICGDAKQMARDVRNTLIDIVEKQAAISHEEAVHFVKELIKAGRLQEDVY</sequence>
<keyword evidence="9" id="KW-0198">Cysteine biosynthesis</keyword>
<keyword evidence="9" id="KW-0028">Amino-acid biosynthesis</keyword>
<evidence type="ECO:0000313" key="13">
    <source>
        <dbReference type="EMBL" id="MBV4359953.1"/>
    </source>
</evidence>
<keyword evidence="5" id="KW-0288">FMN</keyword>
<dbReference type="RefSeq" id="WP_217794209.1">
    <property type="nucleotide sequence ID" value="NZ_JAHSPG010000016.1"/>
</dbReference>
<dbReference type="PANTHER" id="PTHR19384">
    <property type="entry name" value="NITRIC OXIDE SYNTHASE-RELATED"/>
    <property type="match status" value="1"/>
</dbReference>
<dbReference type="InterPro" id="IPR008254">
    <property type="entry name" value="Flavodoxin/NO_synth"/>
</dbReference>
<dbReference type="EC" id="1.8.1.2" evidence="3"/>
<evidence type="ECO:0000259" key="11">
    <source>
        <dbReference type="PROSITE" id="PS50902"/>
    </source>
</evidence>
<dbReference type="Pfam" id="PF00175">
    <property type="entry name" value="NAD_binding_1"/>
    <property type="match status" value="1"/>
</dbReference>
<dbReference type="AlphaFoldDB" id="A0A9E2SEJ5"/>
<dbReference type="PROSITE" id="PS50902">
    <property type="entry name" value="FLAVODOXIN_LIKE"/>
    <property type="match status" value="1"/>
</dbReference>
<dbReference type="PROSITE" id="PS51384">
    <property type="entry name" value="FAD_FR"/>
    <property type="match status" value="1"/>
</dbReference>
<dbReference type="PANTHER" id="PTHR19384:SF128">
    <property type="entry name" value="NADPH OXIDOREDUCTASE A"/>
    <property type="match status" value="1"/>
</dbReference>
<dbReference type="GO" id="GO:0010181">
    <property type="term" value="F:FMN binding"/>
    <property type="evidence" value="ECO:0007669"/>
    <property type="project" value="InterPro"/>
</dbReference>